<name>A0A0E9R3T4_ANGAN</name>
<sequence length="54" mass="6396">MENQVMIRYDIVYCPLREIYLGLSIAAFNKCHSTFYIIHMYIHSSAVNEIKINK</sequence>
<accession>A0A0E9R3T4</accession>
<dbReference type="AlphaFoldDB" id="A0A0E9R3T4"/>
<protein>
    <submittedName>
        <fullName evidence="1">Uncharacterized protein</fullName>
    </submittedName>
</protein>
<reference evidence="1" key="1">
    <citation type="submission" date="2014-11" db="EMBL/GenBank/DDBJ databases">
        <authorList>
            <person name="Amaro Gonzalez C."/>
        </authorList>
    </citation>
    <scope>NUCLEOTIDE SEQUENCE</scope>
</reference>
<evidence type="ECO:0000313" key="1">
    <source>
        <dbReference type="EMBL" id="JAH23417.1"/>
    </source>
</evidence>
<dbReference type="EMBL" id="GBXM01085160">
    <property type="protein sequence ID" value="JAH23417.1"/>
    <property type="molecule type" value="Transcribed_RNA"/>
</dbReference>
<organism evidence="1">
    <name type="scientific">Anguilla anguilla</name>
    <name type="common">European freshwater eel</name>
    <name type="synonym">Muraena anguilla</name>
    <dbReference type="NCBI Taxonomy" id="7936"/>
    <lineage>
        <taxon>Eukaryota</taxon>
        <taxon>Metazoa</taxon>
        <taxon>Chordata</taxon>
        <taxon>Craniata</taxon>
        <taxon>Vertebrata</taxon>
        <taxon>Euteleostomi</taxon>
        <taxon>Actinopterygii</taxon>
        <taxon>Neopterygii</taxon>
        <taxon>Teleostei</taxon>
        <taxon>Anguilliformes</taxon>
        <taxon>Anguillidae</taxon>
        <taxon>Anguilla</taxon>
    </lineage>
</organism>
<reference evidence="1" key="2">
    <citation type="journal article" date="2015" name="Fish Shellfish Immunol.">
        <title>Early steps in the European eel (Anguilla anguilla)-Vibrio vulnificus interaction in the gills: Role of the RtxA13 toxin.</title>
        <authorList>
            <person name="Callol A."/>
            <person name="Pajuelo D."/>
            <person name="Ebbesson L."/>
            <person name="Teles M."/>
            <person name="MacKenzie S."/>
            <person name="Amaro C."/>
        </authorList>
    </citation>
    <scope>NUCLEOTIDE SEQUENCE</scope>
</reference>
<proteinExistence type="predicted"/>